<dbReference type="AlphaFoldDB" id="W0VE37"/>
<dbReference type="KEGG" id="jag:GJA_4974"/>
<dbReference type="SUPFAM" id="SSF51182">
    <property type="entry name" value="RmlC-like cupins"/>
    <property type="match status" value="1"/>
</dbReference>
<feature type="chain" id="PRO_5004798289" evidence="2">
    <location>
        <begin position="21"/>
        <end position="165"/>
    </location>
</feature>
<evidence type="ECO:0000313" key="3">
    <source>
        <dbReference type="EMBL" id="CDG85577.1"/>
    </source>
</evidence>
<dbReference type="eggNOG" id="COG1917">
    <property type="taxonomic scope" value="Bacteria"/>
</dbReference>
<dbReference type="Proteomes" id="UP000027604">
    <property type="component" value="Chromosome I"/>
</dbReference>
<evidence type="ECO:0000256" key="1">
    <source>
        <dbReference type="SAM" id="MobiDB-lite"/>
    </source>
</evidence>
<dbReference type="InterPro" id="IPR011051">
    <property type="entry name" value="RmlC_Cupin_sf"/>
</dbReference>
<evidence type="ECO:0000256" key="2">
    <source>
        <dbReference type="SAM" id="SignalP"/>
    </source>
</evidence>
<feature type="region of interest" description="Disordered" evidence="1">
    <location>
        <begin position="146"/>
        <end position="165"/>
    </location>
</feature>
<reference evidence="3 4" key="1">
    <citation type="journal article" date="2015" name="Genome Announc.">
        <title>Genome Sequence of Mushroom Soft-Rot Pathogen Janthinobacterium agaricidamnosum.</title>
        <authorList>
            <person name="Graupner K."/>
            <person name="Lackner G."/>
            <person name="Hertweck C."/>
        </authorList>
    </citation>
    <scope>NUCLEOTIDE SEQUENCE [LARGE SCALE GENOMIC DNA]</scope>
    <source>
        <strain evidence="4">NBRC 102515 / DSM 9628</strain>
    </source>
</reference>
<name>W0VE37_9BURK</name>
<accession>W0VE37</accession>
<protein>
    <submittedName>
        <fullName evidence="3">Putative signal peptide protein</fullName>
    </submittedName>
</protein>
<evidence type="ECO:0000313" key="4">
    <source>
        <dbReference type="Proteomes" id="UP000027604"/>
    </source>
</evidence>
<dbReference type="Gene3D" id="2.60.120.10">
    <property type="entry name" value="Jelly Rolls"/>
    <property type="match status" value="1"/>
</dbReference>
<dbReference type="RefSeq" id="WP_038497096.1">
    <property type="nucleotide sequence ID" value="NZ_BCTH01000115.1"/>
</dbReference>
<dbReference type="HOGENOM" id="CLU_114915_1_1_4"/>
<keyword evidence="2" id="KW-0732">Signal</keyword>
<dbReference type="CDD" id="cd06989">
    <property type="entry name" value="cupin_DRT102"/>
    <property type="match status" value="1"/>
</dbReference>
<feature type="signal peptide" evidence="2">
    <location>
        <begin position="1"/>
        <end position="20"/>
    </location>
</feature>
<dbReference type="EMBL" id="HG322949">
    <property type="protein sequence ID" value="CDG85577.1"/>
    <property type="molecule type" value="Genomic_DNA"/>
</dbReference>
<proteinExistence type="predicted"/>
<gene>
    <name evidence="3" type="ORF">GJA_4974</name>
</gene>
<sequence length="165" mass="17838">MNMLLTSALLALGIAGGACAQGLPATASGEILAENVQWKAFPAFPPEARLAVLIGDPSRPGPYVVRVKVPANLKLMPHTHPEDRIYTVMSGVFYIGYGTTFDADKLKAYAPGSVIVLPANTPHFHWARSGEYITQVSGSGPLGIQYVRPQDDPRNVRNPQYLHDD</sequence>
<dbReference type="STRING" id="1349767.GJA_4974"/>
<organism evidence="3 4">
    <name type="scientific">Janthinobacterium agaricidamnosum NBRC 102515 = DSM 9628</name>
    <dbReference type="NCBI Taxonomy" id="1349767"/>
    <lineage>
        <taxon>Bacteria</taxon>
        <taxon>Pseudomonadati</taxon>
        <taxon>Pseudomonadota</taxon>
        <taxon>Betaproteobacteria</taxon>
        <taxon>Burkholderiales</taxon>
        <taxon>Oxalobacteraceae</taxon>
        <taxon>Janthinobacterium</taxon>
    </lineage>
</organism>
<keyword evidence="4" id="KW-1185">Reference proteome</keyword>
<dbReference type="InterPro" id="IPR014710">
    <property type="entry name" value="RmlC-like_jellyroll"/>
</dbReference>
<dbReference type="PATRIC" id="fig|1349767.4.peg.1592"/>